<keyword evidence="5" id="KW-0472">Membrane</keyword>
<feature type="domain" description="Nucleotide-diphospho-sugar transferase" evidence="6">
    <location>
        <begin position="177"/>
        <end position="280"/>
    </location>
</feature>
<dbReference type="EMBL" id="NKHZ01000041">
    <property type="protein sequence ID" value="PNS18468.1"/>
    <property type="molecule type" value="Genomic_DNA"/>
</dbReference>
<dbReference type="PANTHER" id="PTHR31306:SF3">
    <property type="entry name" value="NUCLEOTIDE-DIPHOSPHO-SUGAR TRANSFERASE DOMAIN-CONTAINING PROTEIN"/>
    <property type="match status" value="1"/>
</dbReference>
<reference evidence="7 8" key="1">
    <citation type="submission" date="2017-06" db="EMBL/GenBank/DDBJ databases">
        <title>Draft genome sequence of a variant of Elsinoe murrayae.</title>
        <authorList>
            <person name="Cheng Q."/>
        </authorList>
    </citation>
    <scope>NUCLEOTIDE SEQUENCE [LARGE SCALE GENOMIC DNA]</scope>
    <source>
        <strain evidence="7 8">CQ-2017a</strain>
    </source>
</reference>
<gene>
    <name evidence="7" type="ORF">CAC42_6285</name>
</gene>
<comment type="similarity">
    <text evidence="1">Belongs to the glycosyltransferase 34 family.</text>
</comment>
<dbReference type="GO" id="GO:0000139">
    <property type="term" value="C:Golgi membrane"/>
    <property type="evidence" value="ECO:0007669"/>
    <property type="project" value="TreeGrafter"/>
</dbReference>
<keyword evidence="5" id="KW-1133">Transmembrane helix</keyword>
<evidence type="ECO:0000259" key="6">
    <source>
        <dbReference type="Pfam" id="PF03407"/>
    </source>
</evidence>
<evidence type="ECO:0000256" key="3">
    <source>
        <dbReference type="ARBA" id="ARBA00022676"/>
    </source>
</evidence>
<evidence type="ECO:0000313" key="7">
    <source>
        <dbReference type="EMBL" id="PNS18468.1"/>
    </source>
</evidence>
<comment type="caution">
    <text evidence="7">The sequence shown here is derived from an EMBL/GenBank/DDBJ whole genome shotgun (WGS) entry which is preliminary data.</text>
</comment>
<keyword evidence="5" id="KW-0812">Transmembrane</keyword>
<dbReference type="InterPro" id="IPR008630">
    <property type="entry name" value="Glyco_trans_34"/>
</dbReference>
<keyword evidence="3" id="KW-0328">Glycosyltransferase</keyword>
<keyword evidence="8" id="KW-1185">Reference proteome</keyword>
<accession>A0A2K1QTS2</accession>
<dbReference type="GO" id="GO:0006487">
    <property type="term" value="P:protein N-linked glycosylation"/>
    <property type="evidence" value="ECO:0007669"/>
    <property type="project" value="TreeGrafter"/>
</dbReference>
<dbReference type="PANTHER" id="PTHR31306">
    <property type="entry name" value="ALPHA-1,6-MANNOSYLTRANSFERASE MNN11-RELATED"/>
    <property type="match status" value="1"/>
</dbReference>
<proteinExistence type="inferred from homology"/>
<dbReference type="AlphaFoldDB" id="A0A2K1QTS2"/>
<dbReference type="OrthoDB" id="3763672at2759"/>
<sequence length="385" mass="44411">MSGRYHRLDHIAWQEKQKKRTHASSRSCLADLEQKTNHLWQTTSFLVKLTFFMPLLISALVGPAWLIVRNYATPSVPSELSAGQMLNQMPWNPSLMPHYDVLKPLRNGHFGSKLYPNKLGKKVLLLDVDDRTWMKEDPANMTDLAYGRLNHYLYAQMHGYDYKFIQVPRPPQDTFRTWAKIPGIYQALKLDYQFIVFTDYDVIFPHLKIPLEWFLDHWNVTSEIILTSGSAPNLGTKGRKAKMRLDSFHHKLSINSGFMIVQKTPKAHDFFKDWMECTSEVKFKGCATWKNEPLHEQRAYADYIRYEYPGTTREVPCDEVNGNNFRNEGKPARCRGTLVQHMYNDAKSQVRDAVQVAVANVVLPEVIKAMQEGIVNEVDEGAVMG</sequence>
<dbReference type="InterPro" id="IPR005069">
    <property type="entry name" value="Nucl-diP-sugar_transferase"/>
</dbReference>
<evidence type="ECO:0000256" key="5">
    <source>
        <dbReference type="SAM" id="Phobius"/>
    </source>
</evidence>
<dbReference type="Proteomes" id="UP000243797">
    <property type="component" value="Unassembled WGS sequence"/>
</dbReference>
<keyword evidence="4" id="KW-0808">Transferase</keyword>
<feature type="transmembrane region" description="Helical" evidence="5">
    <location>
        <begin position="45"/>
        <end position="68"/>
    </location>
</feature>
<dbReference type="Pfam" id="PF03407">
    <property type="entry name" value="Nucleotid_trans"/>
    <property type="match status" value="1"/>
</dbReference>
<comment type="similarity">
    <text evidence="2">Belongs to the glycosyltransferase 77 family.</text>
</comment>
<evidence type="ECO:0000256" key="2">
    <source>
        <dbReference type="ARBA" id="ARBA00007033"/>
    </source>
</evidence>
<evidence type="ECO:0000313" key="8">
    <source>
        <dbReference type="Proteomes" id="UP000243797"/>
    </source>
</evidence>
<dbReference type="InterPro" id="IPR029044">
    <property type="entry name" value="Nucleotide-diphossugar_trans"/>
</dbReference>
<dbReference type="GO" id="GO:0016757">
    <property type="term" value="F:glycosyltransferase activity"/>
    <property type="evidence" value="ECO:0007669"/>
    <property type="project" value="UniProtKB-KW"/>
</dbReference>
<dbReference type="Gene3D" id="3.90.550.10">
    <property type="entry name" value="Spore Coat Polysaccharide Biosynthesis Protein SpsA, Chain A"/>
    <property type="match status" value="1"/>
</dbReference>
<name>A0A2K1QTS2_9PEZI</name>
<evidence type="ECO:0000256" key="1">
    <source>
        <dbReference type="ARBA" id="ARBA00005664"/>
    </source>
</evidence>
<protein>
    <recommendedName>
        <fullName evidence="6">Nucleotide-diphospho-sugar transferase domain-containing protein</fullName>
    </recommendedName>
</protein>
<organism evidence="7 8">
    <name type="scientific">Sphaceloma murrayae</name>
    <dbReference type="NCBI Taxonomy" id="2082308"/>
    <lineage>
        <taxon>Eukaryota</taxon>
        <taxon>Fungi</taxon>
        <taxon>Dikarya</taxon>
        <taxon>Ascomycota</taxon>
        <taxon>Pezizomycotina</taxon>
        <taxon>Dothideomycetes</taxon>
        <taxon>Dothideomycetidae</taxon>
        <taxon>Myriangiales</taxon>
        <taxon>Elsinoaceae</taxon>
        <taxon>Sphaceloma</taxon>
    </lineage>
</organism>
<evidence type="ECO:0000256" key="4">
    <source>
        <dbReference type="ARBA" id="ARBA00022679"/>
    </source>
</evidence>
<dbReference type="InParanoid" id="A0A2K1QTS2"/>